<feature type="domain" description="Methyltransferase FkbM" evidence="1">
    <location>
        <begin position="53"/>
        <end position="217"/>
    </location>
</feature>
<dbReference type="InterPro" id="IPR029063">
    <property type="entry name" value="SAM-dependent_MTases_sf"/>
</dbReference>
<dbReference type="InterPro" id="IPR006342">
    <property type="entry name" value="FkbM_mtfrase"/>
</dbReference>
<keyword evidence="3" id="KW-1185">Reference proteome</keyword>
<dbReference type="Pfam" id="PF05050">
    <property type="entry name" value="Methyltransf_21"/>
    <property type="match status" value="1"/>
</dbReference>
<gene>
    <name evidence="2" type="ORF">A8C56_05105</name>
</gene>
<dbReference type="Gene3D" id="3.40.50.150">
    <property type="entry name" value="Vaccinia Virus protein VP39"/>
    <property type="match status" value="1"/>
</dbReference>
<proteinExistence type="predicted"/>
<evidence type="ECO:0000313" key="3">
    <source>
        <dbReference type="Proteomes" id="UP000077667"/>
    </source>
</evidence>
<protein>
    <recommendedName>
        <fullName evidence="1">Methyltransferase FkbM domain-containing protein</fullName>
    </recommendedName>
</protein>
<sequence>MKKILQSFLQKILGYENYLFYFSRAKISFFKGQAFEPEFFEFMNLIPAGTILDVGANIGITTIPFAQKFPKERIHAFEPIPSNCNALERIVKFYKVNNAQLHKIALGEENGILKLVTPIIKGVRMQGLSHAYVEELQDDWNTGDICEIPMSKLDDVSVLQTEKKIVAIKIDVENFEYHVLKGARQILLQHKPVIYCELWPNENRNIVIDFLKELGYSVKVFEGSQLIDFTDQKKTNFIFTPKTT</sequence>
<evidence type="ECO:0000313" key="2">
    <source>
        <dbReference type="EMBL" id="ANH80451.1"/>
    </source>
</evidence>
<dbReference type="InterPro" id="IPR052514">
    <property type="entry name" value="SAM-dependent_MTase"/>
</dbReference>
<name>A0A1A9I171_9BACT</name>
<dbReference type="PANTHER" id="PTHR34203">
    <property type="entry name" value="METHYLTRANSFERASE, FKBM FAMILY PROTEIN"/>
    <property type="match status" value="1"/>
</dbReference>
<dbReference type="OrthoDB" id="663022at2"/>
<dbReference type="SUPFAM" id="SSF53335">
    <property type="entry name" value="S-adenosyl-L-methionine-dependent methyltransferases"/>
    <property type="match status" value="1"/>
</dbReference>
<dbReference type="NCBIfam" id="TIGR01444">
    <property type="entry name" value="fkbM_fam"/>
    <property type="match status" value="1"/>
</dbReference>
<reference evidence="2 3" key="1">
    <citation type="submission" date="2016-05" db="EMBL/GenBank/DDBJ databases">
        <title>Niabella ginsenosidivorans BS26 whole genome sequencing.</title>
        <authorList>
            <person name="Im W.T."/>
            <person name="Siddiqi M.Z."/>
        </authorList>
    </citation>
    <scope>NUCLEOTIDE SEQUENCE [LARGE SCALE GENOMIC DNA]</scope>
    <source>
        <strain evidence="2 3">BS26</strain>
    </source>
</reference>
<dbReference type="STRING" id="1176587.A8C56_05105"/>
<dbReference type="RefSeq" id="WP_067752931.1">
    <property type="nucleotide sequence ID" value="NZ_CP015772.1"/>
</dbReference>
<evidence type="ECO:0000259" key="1">
    <source>
        <dbReference type="Pfam" id="PF05050"/>
    </source>
</evidence>
<dbReference type="Proteomes" id="UP000077667">
    <property type="component" value="Chromosome"/>
</dbReference>
<dbReference type="EMBL" id="CP015772">
    <property type="protein sequence ID" value="ANH80451.1"/>
    <property type="molecule type" value="Genomic_DNA"/>
</dbReference>
<organism evidence="2 3">
    <name type="scientific">Niabella ginsenosidivorans</name>
    <dbReference type="NCBI Taxonomy" id="1176587"/>
    <lineage>
        <taxon>Bacteria</taxon>
        <taxon>Pseudomonadati</taxon>
        <taxon>Bacteroidota</taxon>
        <taxon>Chitinophagia</taxon>
        <taxon>Chitinophagales</taxon>
        <taxon>Chitinophagaceae</taxon>
        <taxon>Niabella</taxon>
    </lineage>
</organism>
<dbReference type="AlphaFoldDB" id="A0A1A9I171"/>
<dbReference type="PANTHER" id="PTHR34203:SF15">
    <property type="entry name" value="SLL1173 PROTEIN"/>
    <property type="match status" value="1"/>
</dbReference>
<accession>A0A1A9I171</accession>
<dbReference type="KEGG" id="nia:A8C56_05105"/>